<dbReference type="GO" id="GO:0045048">
    <property type="term" value="P:protein insertion into ER membrane"/>
    <property type="evidence" value="ECO:0007669"/>
    <property type="project" value="TreeGrafter"/>
</dbReference>
<keyword evidence="4 9" id="KW-0812">Transmembrane</keyword>
<evidence type="ECO:0000256" key="8">
    <source>
        <dbReference type="PIRNR" id="PIRNR005449"/>
    </source>
</evidence>
<dbReference type="InterPro" id="IPR006634">
    <property type="entry name" value="TLC-dom"/>
</dbReference>
<dbReference type="GO" id="GO:0006616">
    <property type="term" value="P:SRP-dependent cotranslational protein targeting to membrane, translocation"/>
    <property type="evidence" value="ECO:0007669"/>
    <property type="project" value="InterPro"/>
</dbReference>
<feature type="region of interest" description="Disordered" evidence="10">
    <location>
        <begin position="326"/>
        <end position="373"/>
    </location>
</feature>
<keyword evidence="8" id="KW-0811">Translocation</keyword>
<dbReference type="EMBL" id="OA882225">
    <property type="protein sequence ID" value="CAD7273932.1"/>
    <property type="molecule type" value="Genomic_DNA"/>
</dbReference>
<accession>A0A7R9BG23</accession>
<keyword evidence="7 9" id="KW-0472">Membrane</keyword>
<evidence type="ECO:0000259" key="12">
    <source>
        <dbReference type="PROSITE" id="PS50922"/>
    </source>
</evidence>
<evidence type="ECO:0000256" key="11">
    <source>
        <dbReference type="SAM" id="Phobius"/>
    </source>
</evidence>
<dbReference type="OrthoDB" id="3053196at2759"/>
<protein>
    <recommendedName>
        <fullName evidence="8">Translocating chain-associated membrane protein</fullName>
    </recommendedName>
</protein>
<feature type="domain" description="TLC" evidence="12">
    <location>
        <begin position="111"/>
        <end position="323"/>
    </location>
</feature>
<keyword evidence="14" id="KW-1185">Reference proteome</keyword>
<evidence type="ECO:0000256" key="6">
    <source>
        <dbReference type="ARBA" id="ARBA00022989"/>
    </source>
</evidence>
<feature type="transmembrane region" description="Helical" evidence="11">
    <location>
        <begin position="253"/>
        <end position="272"/>
    </location>
</feature>
<comment type="subcellular location">
    <subcellularLocation>
        <location evidence="1">Membrane</location>
        <topology evidence="1">Multi-pass membrane protein</topology>
    </subcellularLocation>
</comment>
<feature type="transmembrane region" description="Helical" evidence="11">
    <location>
        <begin position="77"/>
        <end position="96"/>
    </location>
</feature>
<dbReference type="PROSITE" id="PS50922">
    <property type="entry name" value="TLC"/>
    <property type="match status" value="1"/>
</dbReference>
<dbReference type="PANTHER" id="PTHR12371:SF11">
    <property type="entry name" value="TRANSLOCATING CHAIN-ASSOCIATED MEMBRANE PROTEIN"/>
    <property type="match status" value="1"/>
</dbReference>
<evidence type="ECO:0000256" key="9">
    <source>
        <dbReference type="PROSITE-ProRule" id="PRU00205"/>
    </source>
</evidence>
<dbReference type="PANTHER" id="PTHR12371">
    <property type="entry name" value="TRANSLOCATION ASSOCIATED MEMBRANE PROTEIN"/>
    <property type="match status" value="1"/>
</dbReference>
<dbReference type="InterPro" id="IPR016447">
    <property type="entry name" value="Translocation_assoc_membrane"/>
</dbReference>
<proteinExistence type="inferred from homology"/>
<feature type="transmembrane region" description="Helical" evidence="11">
    <location>
        <begin position="292"/>
        <end position="313"/>
    </location>
</feature>
<dbReference type="EMBL" id="CAJPEX010000188">
    <property type="protein sequence ID" value="CAG0914084.1"/>
    <property type="molecule type" value="Genomic_DNA"/>
</dbReference>
<evidence type="ECO:0000256" key="2">
    <source>
        <dbReference type="ARBA" id="ARBA00005999"/>
    </source>
</evidence>
<evidence type="ECO:0000256" key="3">
    <source>
        <dbReference type="ARBA" id="ARBA00022448"/>
    </source>
</evidence>
<comment type="similarity">
    <text evidence="2 8">Belongs to the TRAM family.</text>
</comment>
<sequence>MGMKNRRGNQKSPPVFSHEFVIQNHADIVSCFAMVFVVGLMFQATTPFSSLFVALGHPTPPEIGSFYTYGLKDISCIFFYLLICIIVQAVVQEYLIDRMNRKLHLSKVNHRKFNESGQLLVFYLVSVFWGANIAHKEGLLSDLTGLWSNYPDAHARMSFQQKFFFIIQIAYWLHQFPELYFQKIKKDEVMQRVQMAFQYLVAIVVAYLFNFTKLALCFLVIHYASESVFHVARILHLAGKQVAARKAFMVRNVVYVPVRILAIVASVSVFIFKLAKEKQGFDFATGNFNTQLIRLNCAISMFFSQSWLLWNYVSFHLRKRSERVAQTTVHVPKKKAHRPKPEPKQTNEEDVNELPEVDQNTSKDLRQRKVPAK</sequence>
<dbReference type="PIRSF" id="PIRSF005449">
    <property type="entry name" value="Translocation_assoc_membrane"/>
    <property type="match status" value="1"/>
</dbReference>
<keyword evidence="5 8" id="KW-0653">Protein transport</keyword>
<evidence type="ECO:0000256" key="7">
    <source>
        <dbReference type="ARBA" id="ARBA00023136"/>
    </source>
</evidence>
<evidence type="ECO:0000256" key="4">
    <source>
        <dbReference type="ARBA" id="ARBA00022692"/>
    </source>
</evidence>
<keyword evidence="6 11" id="KW-1133">Transmembrane helix</keyword>
<dbReference type="AlphaFoldDB" id="A0A7R9BG23"/>
<dbReference type="GO" id="GO:0005789">
    <property type="term" value="C:endoplasmic reticulum membrane"/>
    <property type="evidence" value="ECO:0007669"/>
    <property type="project" value="TreeGrafter"/>
</dbReference>
<feature type="transmembrane region" description="Helical" evidence="11">
    <location>
        <begin position="117"/>
        <end position="135"/>
    </location>
</feature>
<gene>
    <name evidence="13" type="ORF">NMOB1V02_LOCUS1795</name>
</gene>
<dbReference type="Proteomes" id="UP000678499">
    <property type="component" value="Unassembled WGS sequence"/>
</dbReference>
<evidence type="ECO:0000256" key="1">
    <source>
        <dbReference type="ARBA" id="ARBA00004141"/>
    </source>
</evidence>
<dbReference type="Pfam" id="PF03798">
    <property type="entry name" value="TRAM_LAG1_CLN8"/>
    <property type="match status" value="1"/>
</dbReference>
<dbReference type="SMART" id="SM00724">
    <property type="entry name" value="TLC"/>
    <property type="match status" value="1"/>
</dbReference>
<evidence type="ECO:0000256" key="5">
    <source>
        <dbReference type="ARBA" id="ARBA00022927"/>
    </source>
</evidence>
<evidence type="ECO:0000256" key="10">
    <source>
        <dbReference type="SAM" id="MobiDB-lite"/>
    </source>
</evidence>
<reference evidence="13" key="1">
    <citation type="submission" date="2020-11" db="EMBL/GenBank/DDBJ databases">
        <authorList>
            <person name="Tran Van P."/>
        </authorList>
    </citation>
    <scope>NUCLEOTIDE SEQUENCE</scope>
</reference>
<organism evidence="13">
    <name type="scientific">Notodromas monacha</name>
    <dbReference type="NCBI Taxonomy" id="399045"/>
    <lineage>
        <taxon>Eukaryota</taxon>
        <taxon>Metazoa</taxon>
        <taxon>Ecdysozoa</taxon>
        <taxon>Arthropoda</taxon>
        <taxon>Crustacea</taxon>
        <taxon>Oligostraca</taxon>
        <taxon>Ostracoda</taxon>
        <taxon>Podocopa</taxon>
        <taxon>Podocopida</taxon>
        <taxon>Cypridocopina</taxon>
        <taxon>Cypridoidea</taxon>
        <taxon>Cyprididae</taxon>
        <taxon>Notodromas</taxon>
    </lineage>
</organism>
<evidence type="ECO:0000313" key="14">
    <source>
        <dbReference type="Proteomes" id="UP000678499"/>
    </source>
</evidence>
<evidence type="ECO:0000313" key="13">
    <source>
        <dbReference type="EMBL" id="CAD7273932.1"/>
    </source>
</evidence>
<keyword evidence="3 8" id="KW-0813">Transport</keyword>
<name>A0A7R9BG23_9CRUS</name>